<feature type="non-terminal residue" evidence="1">
    <location>
        <position position="1"/>
    </location>
</feature>
<accession>A0A117M206</accession>
<gene>
    <name evidence="1" type="ORF">XD94_1225</name>
</gene>
<proteinExistence type="predicted"/>
<sequence>ESFNESLIGDALFFQGLKDHPMRVKCVNLPWKTVAKALALIEQKKTGA</sequence>
<evidence type="ECO:0000313" key="1">
    <source>
        <dbReference type="EMBL" id="KUK80002.1"/>
    </source>
</evidence>
<dbReference type="Proteomes" id="UP000054092">
    <property type="component" value="Unassembled WGS sequence"/>
</dbReference>
<comment type="caution">
    <text evidence="1">The sequence shown here is derived from an EMBL/GenBank/DDBJ whole genome shotgun (WGS) entry which is preliminary data.</text>
</comment>
<organism evidence="1 2">
    <name type="scientific">Mesotoga prima</name>
    <dbReference type="NCBI Taxonomy" id="1184387"/>
    <lineage>
        <taxon>Bacteria</taxon>
        <taxon>Thermotogati</taxon>
        <taxon>Thermotogota</taxon>
        <taxon>Thermotogae</taxon>
        <taxon>Kosmotogales</taxon>
        <taxon>Kosmotogaceae</taxon>
        <taxon>Mesotoga</taxon>
    </lineage>
</organism>
<evidence type="ECO:0000313" key="2">
    <source>
        <dbReference type="Proteomes" id="UP000054092"/>
    </source>
</evidence>
<protein>
    <submittedName>
        <fullName evidence="1">SUF system FeS assembly protein, NifU family</fullName>
    </submittedName>
</protein>
<name>A0A117M206_9BACT</name>
<dbReference type="AlphaFoldDB" id="A0A117M206"/>
<dbReference type="EMBL" id="LGGP01000219">
    <property type="protein sequence ID" value="KUK80002.1"/>
    <property type="molecule type" value="Genomic_DNA"/>
</dbReference>
<dbReference type="PATRIC" id="fig|1184387.3.peg.1670"/>
<dbReference type="SUPFAM" id="SSF82649">
    <property type="entry name" value="SufE/NifU"/>
    <property type="match status" value="1"/>
</dbReference>
<dbReference type="Gene3D" id="3.90.1010.10">
    <property type="match status" value="1"/>
</dbReference>
<reference evidence="2" key="1">
    <citation type="journal article" date="2015" name="MBio">
        <title>Genome-Resolved Metagenomic Analysis Reveals Roles for Candidate Phyla and Other Microbial Community Members in Biogeochemical Transformations in Oil Reservoirs.</title>
        <authorList>
            <person name="Hu P."/>
            <person name="Tom L."/>
            <person name="Singh A."/>
            <person name="Thomas B.C."/>
            <person name="Baker B.J."/>
            <person name="Piceno Y.M."/>
            <person name="Andersen G.L."/>
            <person name="Banfield J.F."/>
        </authorList>
    </citation>
    <scope>NUCLEOTIDE SEQUENCE [LARGE SCALE GENOMIC DNA]</scope>
</reference>